<evidence type="ECO:0000313" key="4">
    <source>
        <dbReference type="Proteomes" id="UP000002640"/>
    </source>
</evidence>
<evidence type="ECO:0000313" key="3">
    <source>
        <dbReference type="EMBL" id="EGZ16215.1"/>
    </source>
</evidence>
<feature type="chain" id="PRO_5003472293" evidence="2">
    <location>
        <begin position="19"/>
        <end position="298"/>
    </location>
</feature>
<dbReference type="InParanoid" id="G4ZKN4"/>
<feature type="compositionally biased region" description="Polar residues" evidence="1">
    <location>
        <begin position="189"/>
        <end position="211"/>
    </location>
</feature>
<feature type="compositionally biased region" description="Low complexity" evidence="1">
    <location>
        <begin position="166"/>
        <end position="182"/>
    </location>
</feature>
<organism evidence="3 4">
    <name type="scientific">Phytophthora sojae (strain P6497)</name>
    <name type="common">Soybean stem and root rot agent</name>
    <name type="synonym">Phytophthora megasperma f. sp. glycines</name>
    <dbReference type="NCBI Taxonomy" id="1094619"/>
    <lineage>
        <taxon>Eukaryota</taxon>
        <taxon>Sar</taxon>
        <taxon>Stramenopiles</taxon>
        <taxon>Oomycota</taxon>
        <taxon>Peronosporomycetes</taxon>
        <taxon>Peronosporales</taxon>
        <taxon>Peronosporaceae</taxon>
        <taxon>Phytophthora</taxon>
    </lineage>
</organism>
<feature type="region of interest" description="Disordered" evidence="1">
    <location>
        <begin position="166"/>
        <end position="211"/>
    </location>
</feature>
<feature type="signal peptide" evidence="2">
    <location>
        <begin position="1"/>
        <end position="18"/>
    </location>
</feature>
<gene>
    <name evidence="3" type="ORF">PHYSODRAFT_334399</name>
</gene>
<feature type="compositionally biased region" description="Low complexity" evidence="1">
    <location>
        <begin position="242"/>
        <end position="260"/>
    </location>
</feature>
<feature type="compositionally biased region" description="Polar residues" evidence="1">
    <location>
        <begin position="48"/>
        <end position="59"/>
    </location>
</feature>
<dbReference type="Proteomes" id="UP000002640">
    <property type="component" value="Unassembled WGS sequence"/>
</dbReference>
<dbReference type="EMBL" id="JH159155">
    <property type="protein sequence ID" value="EGZ16215.1"/>
    <property type="molecule type" value="Genomic_DNA"/>
</dbReference>
<feature type="compositionally biased region" description="Low complexity" evidence="1">
    <location>
        <begin position="96"/>
        <end position="126"/>
    </location>
</feature>
<feature type="compositionally biased region" description="Polar residues" evidence="1">
    <location>
        <begin position="20"/>
        <end position="31"/>
    </location>
</feature>
<accession>G4ZKN4</accession>
<feature type="compositionally biased region" description="Low complexity" evidence="1">
    <location>
        <begin position="65"/>
        <end position="78"/>
    </location>
</feature>
<feature type="region of interest" description="Disordered" evidence="1">
    <location>
        <begin position="242"/>
        <end position="276"/>
    </location>
</feature>
<dbReference type="KEGG" id="psoj:PHYSODRAFT_334399"/>
<protein>
    <submittedName>
        <fullName evidence="3">Uncharacterized protein</fullName>
    </submittedName>
</protein>
<dbReference type="GeneID" id="20646804"/>
<reference evidence="3 4" key="1">
    <citation type="journal article" date="2006" name="Science">
        <title>Phytophthora genome sequences uncover evolutionary origins and mechanisms of pathogenesis.</title>
        <authorList>
            <person name="Tyler B.M."/>
            <person name="Tripathy S."/>
            <person name="Zhang X."/>
            <person name="Dehal P."/>
            <person name="Jiang R.H."/>
            <person name="Aerts A."/>
            <person name="Arredondo F.D."/>
            <person name="Baxter L."/>
            <person name="Bensasson D."/>
            <person name="Beynon J.L."/>
            <person name="Chapman J."/>
            <person name="Damasceno C.M."/>
            <person name="Dorrance A.E."/>
            <person name="Dou D."/>
            <person name="Dickerman A.W."/>
            <person name="Dubchak I.L."/>
            <person name="Garbelotto M."/>
            <person name="Gijzen M."/>
            <person name="Gordon S.G."/>
            <person name="Govers F."/>
            <person name="Grunwald N.J."/>
            <person name="Huang W."/>
            <person name="Ivors K.L."/>
            <person name="Jones R.W."/>
            <person name="Kamoun S."/>
            <person name="Krampis K."/>
            <person name="Lamour K.H."/>
            <person name="Lee M.K."/>
            <person name="McDonald W.H."/>
            <person name="Medina M."/>
            <person name="Meijer H.J."/>
            <person name="Nordberg E.K."/>
            <person name="Maclean D.J."/>
            <person name="Ospina-Giraldo M.D."/>
            <person name="Morris P.F."/>
            <person name="Phuntumart V."/>
            <person name="Putnam N.H."/>
            <person name="Rash S."/>
            <person name="Rose J.K."/>
            <person name="Sakihama Y."/>
            <person name="Salamov A.A."/>
            <person name="Savidor A."/>
            <person name="Scheuring C.F."/>
            <person name="Smith B.M."/>
            <person name="Sobral B.W."/>
            <person name="Terry A."/>
            <person name="Torto-Alalibo T.A."/>
            <person name="Win J."/>
            <person name="Xu Z."/>
            <person name="Zhang H."/>
            <person name="Grigoriev I.V."/>
            <person name="Rokhsar D.S."/>
            <person name="Boore J.L."/>
        </authorList>
    </citation>
    <scope>NUCLEOTIDE SEQUENCE [LARGE SCALE GENOMIC DNA]</scope>
    <source>
        <strain evidence="3 4">P6497</strain>
    </source>
</reference>
<name>G4ZKN4_PHYSP</name>
<proteinExistence type="predicted"/>
<evidence type="ECO:0000256" key="2">
    <source>
        <dbReference type="SAM" id="SignalP"/>
    </source>
</evidence>
<keyword evidence="4" id="KW-1185">Reference proteome</keyword>
<dbReference type="AlphaFoldDB" id="G4ZKN4"/>
<dbReference type="RefSeq" id="XP_009529964.1">
    <property type="nucleotide sequence ID" value="XM_009531669.1"/>
</dbReference>
<feature type="region of interest" description="Disordered" evidence="1">
    <location>
        <begin position="20"/>
        <end position="126"/>
    </location>
</feature>
<sequence length="298" mass="29041">MKFITAFLIVVAISQVNATSVDNDGNSTTTAPPVPARPFRIVTGDSDAATSEPTDTPQTFGPVVAAATTNSATSSSGSARDRSTATTPTPELFRASVVAATTNSTTTSPVETPVSTSTGSTTSNSGIRVATQVAPALSTANVNSAATASGFSLSTAATLSTGTLDKATSTGAADTSSSATSSKVEALPSSPTNNVTGGSVLAETSSSSELGDTDINATISIADSEDEAGSLNDFESATVLTSASGSAAGSSTRETEGSTSNAGGHDESEASGSEVSSGIGAMAGGVSMLSIVMVILAL</sequence>
<evidence type="ECO:0000256" key="1">
    <source>
        <dbReference type="SAM" id="MobiDB-lite"/>
    </source>
</evidence>
<keyword evidence="2" id="KW-0732">Signal</keyword>